<dbReference type="Proteomes" id="UP000064967">
    <property type="component" value="Chromosome"/>
</dbReference>
<gene>
    <name evidence="1" type="ORF">AKJ09_09869</name>
</gene>
<dbReference type="KEGG" id="llu:AKJ09_09869"/>
<evidence type="ECO:0000313" key="1">
    <source>
        <dbReference type="EMBL" id="AKV03206.1"/>
    </source>
</evidence>
<name>A0A0K1QBR8_9BACT</name>
<organism evidence="1 2">
    <name type="scientific">Labilithrix luteola</name>
    <dbReference type="NCBI Taxonomy" id="1391654"/>
    <lineage>
        <taxon>Bacteria</taxon>
        <taxon>Pseudomonadati</taxon>
        <taxon>Myxococcota</taxon>
        <taxon>Polyangia</taxon>
        <taxon>Polyangiales</taxon>
        <taxon>Labilitrichaceae</taxon>
        <taxon>Labilithrix</taxon>
    </lineage>
</organism>
<keyword evidence="2" id="KW-1185">Reference proteome</keyword>
<accession>A0A0K1QBR8</accession>
<sequence>MATHGLEGELVAAFEEAGERACYVRLDDVPGDPIRFGSRVLVPIDENGDRNGS</sequence>
<protein>
    <submittedName>
        <fullName evidence="1">Uncharacterized protein</fullName>
    </submittedName>
</protein>
<dbReference type="EMBL" id="CP012333">
    <property type="protein sequence ID" value="AKV03206.1"/>
    <property type="molecule type" value="Genomic_DNA"/>
</dbReference>
<dbReference type="AlphaFoldDB" id="A0A0K1QBR8"/>
<dbReference type="STRING" id="1391654.AKJ09_09869"/>
<evidence type="ECO:0000313" key="2">
    <source>
        <dbReference type="Proteomes" id="UP000064967"/>
    </source>
</evidence>
<proteinExistence type="predicted"/>
<reference evidence="1 2" key="1">
    <citation type="submission" date="2015-08" db="EMBL/GenBank/DDBJ databases">
        <authorList>
            <person name="Babu N.S."/>
            <person name="Beckwith C.J."/>
            <person name="Beseler K.G."/>
            <person name="Brison A."/>
            <person name="Carone J.V."/>
            <person name="Caskin T.P."/>
            <person name="Diamond M."/>
            <person name="Durham M.E."/>
            <person name="Foxe J.M."/>
            <person name="Go M."/>
            <person name="Henderson B.A."/>
            <person name="Jones I.B."/>
            <person name="McGettigan J.A."/>
            <person name="Micheletti S.J."/>
            <person name="Nasrallah M.E."/>
            <person name="Ortiz D."/>
            <person name="Piller C.R."/>
            <person name="Privatt S.R."/>
            <person name="Schneider S.L."/>
            <person name="Sharp S."/>
            <person name="Smith T.C."/>
            <person name="Stanton J.D."/>
            <person name="Ullery H.E."/>
            <person name="Wilson R.J."/>
            <person name="Serrano M.G."/>
            <person name="Buck G."/>
            <person name="Lee V."/>
            <person name="Wang Y."/>
            <person name="Carvalho R."/>
            <person name="Voegtly L."/>
            <person name="Shi R."/>
            <person name="Duckworth R."/>
            <person name="Johnson A."/>
            <person name="Loviza R."/>
            <person name="Walstead R."/>
            <person name="Shah Z."/>
            <person name="Kiflezghi M."/>
            <person name="Wade K."/>
            <person name="Ball S.L."/>
            <person name="Bradley K.W."/>
            <person name="Asai D.J."/>
            <person name="Bowman C.A."/>
            <person name="Russell D.A."/>
            <person name="Pope W.H."/>
            <person name="Jacobs-Sera D."/>
            <person name="Hendrix R.W."/>
            <person name="Hatfull G.F."/>
        </authorList>
    </citation>
    <scope>NUCLEOTIDE SEQUENCE [LARGE SCALE GENOMIC DNA]</scope>
    <source>
        <strain evidence="1 2">DSM 27648</strain>
    </source>
</reference>